<comment type="caution">
    <text evidence="2">The sequence shown here is derived from an EMBL/GenBank/DDBJ whole genome shotgun (WGS) entry which is preliminary data.</text>
</comment>
<gene>
    <name evidence="2" type="ORF">HOLleu_06961</name>
</gene>
<keyword evidence="3" id="KW-1185">Reference proteome</keyword>
<feature type="region of interest" description="Disordered" evidence="1">
    <location>
        <begin position="1"/>
        <end position="20"/>
    </location>
</feature>
<evidence type="ECO:0000313" key="3">
    <source>
        <dbReference type="Proteomes" id="UP001152320"/>
    </source>
</evidence>
<reference evidence="2" key="1">
    <citation type="submission" date="2021-10" db="EMBL/GenBank/DDBJ databases">
        <title>Tropical sea cucumber genome reveals ecological adaptation and Cuvierian tubules defense mechanism.</title>
        <authorList>
            <person name="Chen T."/>
        </authorList>
    </citation>
    <scope>NUCLEOTIDE SEQUENCE</scope>
    <source>
        <strain evidence="2">Nanhai2018</strain>
        <tissue evidence="2">Muscle</tissue>
    </source>
</reference>
<proteinExistence type="predicted"/>
<feature type="compositionally biased region" description="Polar residues" evidence="1">
    <location>
        <begin position="1"/>
        <end position="10"/>
    </location>
</feature>
<organism evidence="2 3">
    <name type="scientific">Holothuria leucospilota</name>
    <name type="common">Black long sea cucumber</name>
    <name type="synonym">Mertensiothuria leucospilota</name>
    <dbReference type="NCBI Taxonomy" id="206669"/>
    <lineage>
        <taxon>Eukaryota</taxon>
        <taxon>Metazoa</taxon>
        <taxon>Echinodermata</taxon>
        <taxon>Eleutherozoa</taxon>
        <taxon>Echinozoa</taxon>
        <taxon>Holothuroidea</taxon>
        <taxon>Aspidochirotacea</taxon>
        <taxon>Aspidochirotida</taxon>
        <taxon>Holothuriidae</taxon>
        <taxon>Holothuria</taxon>
    </lineage>
</organism>
<protein>
    <submittedName>
        <fullName evidence="2">Uncharacterized protein</fullName>
    </submittedName>
</protein>
<sequence>MWVQELSTMGSAEEILPDDSASQVAKSSISSQAKVEAATAHAVLQAEAESLKERQWLESEEMRIRQEKGSYWK</sequence>
<name>A0A9Q1HK00_HOLLE</name>
<dbReference type="EMBL" id="JAIZAY010000002">
    <property type="protein sequence ID" value="KAJ8047848.1"/>
    <property type="molecule type" value="Genomic_DNA"/>
</dbReference>
<evidence type="ECO:0000313" key="2">
    <source>
        <dbReference type="EMBL" id="KAJ8047848.1"/>
    </source>
</evidence>
<dbReference type="Proteomes" id="UP001152320">
    <property type="component" value="Chromosome 2"/>
</dbReference>
<evidence type="ECO:0000256" key="1">
    <source>
        <dbReference type="SAM" id="MobiDB-lite"/>
    </source>
</evidence>
<accession>A0A9Q1HK00</accession>
<dbReference type="AlphaFoldDB" id="A0A9Q1HK00"/>